<comment type="catalytic activity">
    <reaction evidence="7 8">
        <text>(1S,2R)-1-C-(indol-3-yl)glycerol 3-phosphate + L-serine = D-glyceraldehyde 3-phosphate + L-tryptophan + H2O</text>
        <dbReference type="Rhea" id="RHEA:10532"/>
        <dbReference type="ChEBI" id="CHEBI:15377"/>
        <dbReference type="ChEBI" id="CHEBI:33384"/>
        <dbReference type="ChEBI" id="CHEBI:57912"/>
        <dbReference type="ChEBI" id="CHEBI:58866"/>
        <dbReference type="ChEBI" id="CHEBI:59776"/>
        <dbReference type="EC" id="4.2.1.20"/>
    </reaction>
</comment>
<dbReference type="RefSeq" id="WP_201504970.1">
    <property type="nucleotide sequence ID" value="NZ_BAAAFR010000004.1"/>
</dbReference>
<evidence type="ECO:0000256" key="5">
    <source>
        <dbReference type="ARBA" id="ARBA00023141"/>
    </source>
</evidence>
<comment type="pathway">
    <text evidence="1 8">Amino-acid biosynthesis; L-tryptophan biosynthesis; L-tryptophan from chorismate: step 5/5.</text>
</comment>
<keyword evidence="4 8" id="KW-0822">Tryptophan biosynthesis</keyword>
<evidence type="ECO:0000313" key="11">
    <source>
        <dbReference type="Proteomes" id="UP001501787"/>
    </source>
</evidence>
<evidence type="ECO:0000256" key="2">
    <source>
        <dbReference type="ARBA" id="ARBA00011270"/>
    </source>
</evidence>
<feature type="active site" description="Proton acceptor" evidence="8">
    <location>
        <position position="49"/>
    </location>
</feature>
<evidence type="ECO:0000256" key="8">
    <source>
        <dbReference type="HAMAP-Rule" id="MF_00131"/>
    </source>
</evidence>
<comment type="function">
    <text evidence="8">The alpha subunit is responsible for the aldol cleavage of indoleglycerol phosphate to indole and glyceraldehyde 3-phosphate.</text>
</comment>
<evidence type="ECO:0000256" key="6">
    <source>
        <dbReference type="ARBA" id="ARBA00023239"/>
    </source>
</evidence>
<protein>
    <recommendedName>
        <fullName evidence="8">Tryptophan synthase alpha chain</fullName>
        <ecNumber evidence="8">4.2.1.20</ecNumber>
    </recommendedName>
</protein>
<accession>A0ABP3FK74</accession>
<organism evidence="10 11">
    <name type="scientific">Psychrobacter aestuarii</name>
    <dbReference type="NCBI Taxonomy" id="556327"/>
    <lineage>
        <taxon>Bacteria</taxon>
        <taxon>Pseudomonadati</taxon>
        <taxon>Pseudomonadota</taxon>
        <taxon>Gammaproteobacteria</taxon>
        <taxon>Moraxellales</taxon>
        <taxon>Moraxellaceae</taxon>
        <taxon>Psychrobacter</taxon>
    </lineage>
</organism>
<name>A0ABP3FK74_9GAMM</name>
<dbReference type="PANTHER" id="PTHR43406:SF1">
    <property type="entry name" value="TRYPTOPHAN SYNTHASE ALPHA CHAIN, CHLOROPLASTIC"/>
    <property type="match status" value="1"/>
</dbReference>
<sequence>MTRIKSTFDTLKSQNKKALIPYVMAGDPNPSVTVDLLHDLVAHGADMIELGLPFSDPMADGPTVSLAGERALAAGTSTRDALDMVAKFREKDSSTPIIIMGYLNPVEIIGYDKFVARCTEAGVDGVLMVDLPPAEAGDFTQKLQDHDMNGIFLLSPTTLAKRRKQVLTHCSGYIYYVSLKGVTGSATLNTDDVATQVQAIKADTDLPVCVGFGIRDGESAKVVGQHADGVIVGSALVQNFANVGEDAIAIANARANIMAKMDELRAALDSLSVTTA</sequence>
<dbReference type="Pfam" id="PF00290">
    <property type="entry name" value="Trp_syntA"/>
    <property type="match status" value="1"/>
</dbReference>
<evidence type="ECO:0000256" key="9">
    <source>
        <dbReference type="RuleBase" id="RU003662"/>
    </source>
</evidence>
<dbReference type="Proteomes" id="UP001501787">
    <property type="component" value="Unassembled WGS sequence"/>
</dbReference>
<dbReference type="InterPro" id="IPR002028">
    <property type="entry name" value="Trp_synthase_suA"/>
</dbReference>
<gene>
    <name evidence="8 10" type="primary">trpA</name>
    <name evidence="10" type="ORF">GCM10009129_14630</name>
</gene>
<evidence type="ECO:0000256" key="7">
    <source>
        <dbReference type="ARBA" id="ARBA00049047"/>
    </source>
</evidence>
<feature type="active site" description="Proton acceptor" evidence="8">
    <location>
        <position position="60"/>
    </location>
</feature>
<dbReference type="SUPFAM" id="SSF51366">
    <property type="entry name" value="Ribulose-phoshate binding barrel"/>
    <property type="match status" value="1"/>
</dbReference>
<keyword evidence="11" id="KW-1185">Reference proteome</keyword>
<reference evidence="11" key="1">
    <citation type="journal article" date="2019" name="Int. J. Syst. Evol. Microbiol.">
        <title>The Global Catalogue of Microorganisms (GCM) 10K type strain sequencing project: providing services to taxonomists for standard genome sequencing and annotation.</title>
        <authorList>
            <consortium name="The Broad Institute Genomics Platform"/>
            <consortium name="The Broad Institute Genome Sequencing Center for Infectious Disease"/>
            <person name="Wu L."/>
            <person name="Ma J."/>
        </authorList>
    </citation>
    <scope>NUCLEOTIDE SEQUENCE [LARGE SCALE GENOMIC DNA]</scope>
    <source>
        <strain evidence="11">JCM 16343</strain>
    </source>
</reference>
<comment type="subunit">
    <text evidence="2 8">Tetramer of two alpha and two beta chains.</text>
</comment>
<comment type="similarity">
    <text evidence="8 9">Belongs to the TrpA family.</text>
</comment>
<evidence type="ECO:0000256" key="4">
    <source>
        <dbReference type="ARBA" id="ARBA00022822"/>
    </source>
</evidence>
<dbReference type="CDD" id="cd04724">
    <property type="entry name" value="Tryptophan_synthase_alpha"/>
    <property type="match status" value="1"/>
</dbReference>
<dbReference type="InterPro" id="IPR013785">
    <property type="entry name" value="Aldolase_TIM"/>
</dbReference>
<keyword evidence="5 8" id="KW-0057">Aromatic amino acid biosynthesis</keyword>
<dbReference type="PANTHER" id="PTHR43406">
    <property type="entry name" value="TRYPTOPHAN SYNTHASE, ALPHA CHAIN"/>
    <property type="match status" value="1"/>
</dbReference>
<dbReference type="Gene3D" id="3.20.20.70">
    <property type="entry name" value="Aldolase class I"/>
    <property type="match status" value="1"/>
</dbReference>
<evidence type="ECO:0000256" key="3">
    <source>
        <dbReference type="ARBA" id="ARBA00022605"/>
    </source>
</evidence>
<dbReference type="EC" id="4.2.1.20" evidence="8"/>
<evidence type="ECO:0000256" key="1">
    <source>
        <dbReference type="ARBA" id="ARBA00004733"/>
    </source>
</evidence>
<proteinExistence type="inferred from homology"/>
<dbReference type="InterPro" id="IPR018204">
    <property type="entry name" value="Trp_synthase_alpha_AS"/>
</dbReference>
<dbReference type="EMBL" id="BAAAFR010000004">
    <property type="protein sequence ID" value="GAA0318166.1"/>
    <property type="molecule type" value="Genomic_DNA"/>
</dbReference>
<dbReference type="InterPro" id="IPR011060">
    <property type="entry name" value="RibuloseP-bd_barrel"/>
</dbReference>
<dbReference type="NCBIfam" id="TIGR00262">
    <property type="entry name" value="trpA"/>
    <property type="match status" value="1"/>
</dbReference>
<dbReference type="HAMAP" id="MF_00131">
    <property type="entry name" value="Trp_synth_alpha"/>
    <property type="match status" value="1"/>
</dbReference>
<evidence type="ECO:0000313" key="10">
    <source>
        <dbReference type="EMBL" id="GAA0318166.1"/>
    </source>
</evidence>
<dbReference type="PROSITE" id="PS00167">
    <property type="entry name" value="TRP_SYNTHASE_ALPHA"/>
    <property type="match status" value="1"/>
</dbReference>
<keyword evidence="3 8" id="KW-0028">Amino-acid biosynthesis</keyword>
<comment type="caution">
    <text evidence="10">The sequence shown here is derived from an EMBL/GenBank/DDBJ whole genome shotgun (WGS) entry which is preliminary data.</text>
</comment>
<keyword evidence="6 8" id="KW-0456">Lyase</keyword>